<evidence type="ECO:0000256" key="5">
    <source>
        <dbReference type="ARBA" id="ARBA00022989"/>
    </source>
</evidence>
<dbReference type="RefSeq" id="WP_378124618.1">
    <property type="nucleotide sequence ID" value="NZ_JBHSEK010000007.1"/>
</dbReference>
<keyword evidence="2" id="KW-0813">Transport</keyword>
<feature type="transmembrane region" description="Helical" evidence="7">
    <location>
        <begin position="271"/>
        <end position="296"/>
    </location>
</feature>
<reference evidence="10" key="1">
    <citation type="journal article" date="2019" name="Int. J. Syst. Evol. Microbiol.">
        <title>The Global Catalogue of Microorganisms (GCM) 10K type strain sequencing project: providing services to taxonomists for standard genome sequencing and annotation.</title>
        <authorList>
            <consortium name="The Broad Institute Genomics Platform"/>
            <consortium name="The Broad Institute Genome Sequencing Center for Infectious Disease"/>
            <person name="Wu L."/>
            <person name="Ma J."/>
        </authorList>
    </citation>
    <scope>NUCLEOTIDE SEQUENCE [LARGE SCALE GENOMIC DNA]</scope>
    <source>
        <strain evidence="10">CGMCC 4.7608</strain>
    </source>
</reference>
<evidence type="ECO:0000256" key="3">
    <source>
        <dbReference type="ARBA" id="ARBA00022475"/>
    </source>
</evidence>
<keyword evidence="10" id="KW-1185">Reference proteome</keyword>
<dbReference type="InterPro" id="IPR036259">
    <property type="entry name" value="MFS_trans_sf"/>
</dbReference>
<evidence type="ECO:0000259" key="8">
    <source>
        <dbReference type="PROSITE" id="PS50850"/>
    </source>
</evidence>
<feature type="transmembrane region" description="Helical" evidence="7">
    <location>
        <begin position="139"/>
        <end position="156"/>
    </location>
</feature>
<sequence length="470" mass="46698">MPVPASSSFSSAAALASLALAILLASLGTSIANVGLPTLATAFQVSFRQAQWVVLAYLLLITLASVNAGRLGDQFGRRRALLAGIALFTVASVGCGTAEAFWALLAGRALQGVGAALMLALGMAFVADIAPREQVGRAMGLLGSMSAVGTALGPSLGGALIEAHGWRAIFWVKLPLGALAFALAWRALPAERGPRAERAGFDAAGSAWLALTLAAYALALTLKQDHSSGHFGALNAALLLAAAVGCWSFVRAESKAAAPLLDLALLRDPALAVGLLGNVLVSTVMMATLVVGPFYLARGLGLDAAGVGLAMSAGPLVAALSGVPAGRLVDRCGAVAAALAGLAGIAAGALALALLPARLGLAGYLLPLIAITAAYALFQAANNTLILGRAAPRQRGLVSGLLNLSRNLGLISGASLMGVVFVAASGAADIAAAAPPQAAAGMRAAFGLAAALMLFALLLSARGRGKAAPC</sequence>
<dbReference type="EMBL" id="JBHSEK010000007">
    <property type="protein sequence ID" value="MFC4490534.1"/>
    <property type="molecule type" value="Genomic_DNA"/>
</dbReference>
<accession>A0ABV8ZSN8</accession>
<dbReference type="Proteomes" id="UP001595999">
    <property type="component" value="Unassembled WGS sequence"/>
</dbReference>
<dbReference type="Gene3D" id="1.20.1720.10">
    <property type="entry name" value="Multidrug resistance protein D"/>
    <property type="match status" value="1"/>
</dbReference>
<dbReference type="PRINTS" id="PR01036">
    <property type="entry name" value="TCRTETB"/>
</dbReference>
<feature type="transmembrane region" description="Helical" evidence="7">
    <location>
        <begin position="440"/>
        <end position="459"/>
    </location>
</feature>
<dbReference type="InterPro" id="IPR020846">
    <property type="entry name" value="MFS_dom"/>
</dbReference>
<feature type="transmembrane region" description="Helical" evidence="7">
    <location>
        <begin position="302"/>
        <end position="323"/>
    </location>
</feature>
<dbReference type="PANTHER" id="PTHR42718:SF46">
    <property type="entry name" value="BLR6921 PROTEIN"/>
    <property type="match status" value="1"/>
</dbReference>
<feature type="transmembrane region" description="Helical" evidence="7">
    <location>
        <begin position="361"/>
        <end position="387"/>
    </location>
</feature>
<dbReference type="PROSITE" id="PS50850">
    <property type="entry name" value="MFS"/>
    <property type="match status" value="1"/>
</dbReference>
<evidence type="ECO:0000313" key="10">
    <source>
        <dbReference type="Proteomes" id="UP001595999"/>
    </source>
</evidence>
<evidence type="ECO:0000256" key="7">
    <source>
        <dbReference type="SAM" id="Phobius"/>
    </source>
</evidence>
<dbReference type="PANTHER" id="PTHR42718">
    <property type="entry name" value="MAJOR FACILITATOR SUPERFAMILY MULTIDRUG TRANSPORTER MFSC"/>
    <property type="match status" value="1"/>
</dbReference>
<keyword evidence="4 7" id="KW-0812">Transmembrane</keyword>
<dbReference type="InterPro" id="IPR011701">
    <property type="entry name" value="MFS"/>
</dbReference>
<feature type="transmembrane region" description="Helical" evidence="7">
    <location>
        <begin position="52"/>
        <end position="69"/>
    </location>
</feature>
<dbReference type="Gene3D" id="1.20.1250.20">
    <property type="entry name" value="MFS general substrate transporter like domains"/>
    <property type="match status" value="1"/>
</dbReference>
<feature type="transmembrane region" description="Helical" evidence="7">
    <location>
        <begin position="168"/>
        <end position="188"/>
    </location>
</feature>
<evidence type="ECO:0000256" key="4">
    <source>
        <dbReference type="ARBA" id="ARBA00022692"/>
    </source>
</evidence>
<feature type="transmembrane region" description="Helical" evidence="7">
    <location>
        <begin position="231"/>
        <end position="250"/>
    </location>
</feature>
<feature type="domain" description="Major facilitator superfamily (MFS) profile" evidence="8">
    <location>
        <begin position="14"/>
        <end position="462"/>
    </location>
</feature>
<organism evidence="9 10">
    <name type="scientific">Chromobacterium aquaticum</name>
    <dbReference type="NCBI Taxonomy" id="467180"/>
    <lineage>
        <taxon>Bacteria</taxon>
        <taxon>Pseudomonadati</taxon>
        <taxon>Pseudomonadota</taxon>
        <taxon>Betaproteobacteria</taxon>
        <taxon>Neisseriales</taxon>
        <taxon>Chromobacteriaceae</taxon>
        <taxon>Chromobacterium</taxon>
    </lineage>
</organism>
<feature type="transmembrane region" description="Helical" evidence="7">
    <location>
        <begin position="109"/>
        <end position="127"/>
    </location>
</feature>
<dbReference type="CDD" id="cd17321">
    <property type="entry name" value="MFS_MMR_MDR_like"/>
    <property type="match status" value="1"/>
</dbReference>
<feature type="transmembrane region" description="Helical" evidence="7">
    <location>
        <begin position="335"/>
        <end position="355"/>
    </location>
</feature>
<name>A0ABV8ZSN8_9NEIS</name>
<comment type="subcellular location">
    <subcellularLocation>
        <location evidence="1">Cell membrane</location>
        <topology evidence="1">Multi-pass membrane protein</topology>
    </subcellularLocation>
</comment>
<dbReference type="SUPFAM" id="SSF103473">
    <property type="entry name" value="MFS general substrate transporter"/>
    <property type="match status" value="1"/>
</dbReference>
<evidence type="ECO:0000256" key="1">
    <source>
        <dbReference type="ARBA" id="ARBA00004651"/>
    </source>
</evidence>
<evidence type="ECO:0000256" key="2">
    <source>
        <dbReference type="ARBA" id="ARBA00022448"/>
    </source>
</evidence>
<dbReference type="Pfam" id="PF07690">
    <property type="entry name" value="MFS_1"/>
    <property type="match status" value="1"/>
</dbReference>
<proteinExistence type="predicted"/>
<feature type="transmembrane region" description="Helical" evidence="7">
    <location>
        <begin position="81"/>
        <end position="103"/>
    </location>
</feature>
<evidence type="ECO:0000256" key="6">
    <source>
        <dbReference type="ARBA" id="ARBA00023136"/>
    </source>
</evidence>
<keyword evidence="6 7" id="KW-0472">Membrane</keyword>
<evidence type="ECO:0000313" key="9">
    <source>
        <dbReference type="EMBL" id="MFC4490534.1"/>
    </source>
</evidence>
<gene>
    <name evidence="9" type="ORF">ACFO0R_12995</name>
</gene>
<feature type="transmembrane region" description="Helical" evidence="7">
    <location>
        <begin position="200"/>
        <end position="219"/>
    </location>
</feature>
<feature type="transmembrane region" description="Helical" evidence="7">
    <location>
        <begin position="408"/>
        <end position="428"/>
    </location>
</feature>
<protein>
    <submittedName>
        <fullName evidence="9">MFS transporter</fullName>
    </submittedName>
</protein>
<keyword evidence="3" id="KW-1003">Cell membrane</keyword>
<comment type="caution">
    <text evidence="9">The sequence shown here is derived from an EMBL/GenBank/DDBJ whole genome shotgun (WGS) entry which is preliminary data.</text>
</comment>
<keyword evidence="5 7" id="KW-1133">Transmembrane helix</keyword>